<keyword evidence="2" id="KW-0812">Transmembrane</keyword>
<keyword evidence="4" id="KW-0472">Membrane</keyword>
<evidence type="ECO:0000256" key="2">
    <source>
        <dbReference type="ARBA" id="ARBA00022692"/>
    </source>
</evidence>
<dbReference type="EMBL" id="KI392384">
    <property type="protein sequence ID" value="ERN17274.1"/>
    <property type="molecule type" value="Genomic_DNA"/>
</dbReference>
<dbReference type="InterPro" id="IPR029058">
    <property type="entry name" value="AB_hydrolase_fold"/>
</dbReference>
<comment type="subcellular location">
    <subcellularLocation>
        <location evidence="6">Nucleus outer membrane</location>
        <topology evidence="6">Single-pass membrane protein</topology>
    </subcellularLocation>
</comment>
<gene>
    <name evidence="7" type="ORF">AMTR_s00044p00223680</name>
</gene>
<evidence type="ECO:0000313" key="7">
    <source>
        <dbReference type="EMBL" id="ERN17274.1"/>
    </source>
</evidence>
<dbReference type="AlphaFoldDB" id="U5D499"/>
<evidence type="ECO:0000313" key="8">
    <source>
        <dbReference type="Proteomes" id="UP000017836"/>
    </source>
</evidence>
<dbReference type="PROSITE" id="PS51257">
    <property type="entry name" value="PROKAR_LIPOPROTEIN"/>
    <property type="match status" value="1"/>
</dbReference>
<evidence type="ECO:0000256" key="6">
    <source>
        <dbReference type="ARBA" id="ARBA00034303"/>
    </source>
</evidence>
<name>U5D499_AMBTC</name>
<organism evidence="7 8">
    <name type="scientific">Amborella trichopoda</name>
    <dbReference type="NCBI Taxonomy" id="13333"/>
    <lineage>
        <taxon>Eukaryota</taxon>
        <taxon>Viridiplantae</taxon>
        <taxon>Streptophyta</taxon>
        <taxon>Embryophyta</taxon>
        <taxon>Tracheophyta</taxon>
        <taxon>Spermatophyta</taxon>
        <taxon>Magnoliopsida</taxon>
        <taxon>Amborellales</taxon>
        <taxon>Amborellaceae</taxon>
        <taxon>Amborella</taxon>
    </lineage>
</organism>
<dbReference type="GO" id="GO:0005640">
    <property type="term" value="C:nuclear outer membrane"/>
    <property type="evidence" value="ECO:0007669"/>
    <property type="project" value="UniProtKB-SubCell"/>
</dbReference>
<evidence type="ECO:0000256" key="4">
    <source>
        <dbReference type="ARBA" id="ARBA00023136"/>
    </source>
</evidence>
<comment type="similarity">
    <text evidence="1">Belongs to the TMEM53 family.</text>
</comment>
<dbReference type="Pfam" id="PF05705">
    <property type="entry name" value="DUF829"/>
    <property type="match status" value="1"/>
</dbReference>
<evidence type="ECO:0000256" key="3">
    <source>
        <dbReference type="ARBA" id="ARBA00022989"/>
    </source>
</evidence>
<dbReference type="OMA" id="HTFFKEC"/>
<sequence length="274" mass="31357">MVERRRVLVVMVGWLGCNQWQLRRYREWYESRGVGEILTFPIALHQFLGWVLGTSSNLSTRLDCIRHALQHRLDTHEHTCIIFHLFCLGSLMYGQIVQGLSEKQRVRIKGCVIDSGPITSLDTKVAARGITGAVFFKGESLSDESIGGMEVPFEAFLEKIMAVFLDVFQLRRKIEAAMENLKQIELKCPLLYLYSSADRVVSKDTVESAIEEEIRKGRIVRHCDFKYTRHLGHFLGRPGLYSAHLESFLAESLSKTANDHGDILFQCHQKRICN</sequence>
<evidence type="ECO:0000256" key="5">
    <source>
        <dbReference type="ARBA" id="ARBA00023242"/>
    </source>
</evidence>
<dbReference type="SUPFAM" id="SSF53474">
    <property type="entry name" value="alpha/beta-Hydrolases"/>
    <property type="match status" value="1"/>
</dbReference>
<dbReference type="Gramene" id="ERN17274">
    <property type="protein sequence ID" value="ERN17274"/>
    <property type="gene ID" value="AMTR_s00044p00223680"/>
</dbReference>
<keyword evidence="3" id="KW-1133">Transmembrane helix</keyword>
<keyword evidence="5" id="KW-0539">Nucleus</keyword>
<reference evidence="8" key="1">
    <citation type="journal article" date="2013" name="Science">
        <title>The Amborella genome and the evolution of flowering plants.</title>
        <authorList>
            <consortium name="Amborella Genome Project"/>
        </authorList>
    </citation>
    <scope>NUCLEOTIDE SEQUENCE [LARGE SCALE GENOMIC DNA]</scope>
</reference>
<dbReference type="InterPro" id="IPR008547">
    <property type="entry name" value="DUF829_TMEM53"/>
</dbReference>
<dbReference type="PANTHER" id="PTHR12265:SF30">
    <property type="entry name" value="TRANSMEMBRANE PROTEIN 53"/>
    <property type="match status" value="1"/>
</dbReference>
<dbReference type="Proteomes" id="UP000017836">
    <property type="component" value="Unassembled WGS sequence"/>
</dbReference>
<dbReference type="Gene3D" id="3.40.50.1820">
    <property type="entry name" value="alpha/beta hydrolase"/>
    <property type="match status" value="1"/>
</dbReference>
<dbReference type="eggNOG" id="KOG2521">
    <property type="taxonomic scope" value="Eukaryota"/>
</dbReference>
<evidence type="ECO:0000256" key="1">
    <source>
        <dbReference type="ARBA" id="ARBA00007387"/>
    </source>
</evidence>
<proteinExistence type="inferred from homology"/>
<dbReference type="PANTHER" id="PTHR12265">
    <property type="entry name" value="TRANSMEMBRANE PROTEIN 53"/>
    <property type="match status" value="1"/>
</dbReference>
<keyword evidence="8" id="KW-1185">Reference proteome</keyword>
<protein>
    <recommendedName>
        <fullName evidence="9">Serine aminopeptidase S33 domain-containing protein</fullName>
    </recommendedName>
</protein>
<accession>U5D499</accession>
<dbReference type="HOGENOM" id="CLU_036503_2_1_1"/>
<evidence type="ECO:0008006" key="9">
    <source>
        <dbReference type="Google" id="ProtNLM"/>
    </source>
</evidence>